<accession>A0A1X1DA11</accession>
<evidence type="ECO:0000256" key="7">
    <source>
        <dbReference type="RuleBase" id="RU004004"/>
    </source>
</evidence>
<evidence type="ECO:0000256" key="2">
    <source>
        <dbReference type="ARBA" id="ARBA00006304"/>
    </source>
</evidence>
<keyword evidence="5" id="KW-0472">Membrane</keyword>
<dbReference type="PRINTS" id="PR00811">
    <property type="entry name" value="BCTERIALGSPD"/>
</dbReference>
<comment type="caution">
    <text evidence="10">The sequence shown here is derived from an EMBL/GenBank/DDBJ whole genome shotgun (WGS) entry which is preliminary data.</text>
</comment>
<keyword evidence="6" id="KW-0998">Cell outer membrane</keyword>
<protein>
    <submittedName>
        <fullName evidence="10">DNA transporter HofQ</fullName>
    </submittedName>
</protein>
<dbReference type="InterPro" id="IPR004846">
    <property type="entry name" value="T2SS/T3SS_dom"/>
</dbReference>
<dbReference type="Gene3D" id="3.30.1370.120">
    <property type="match status" value="1"/>
</dbReference>
<dbReference type="Gene3D" id="3.30.1370.130">
    <property type="match status" value="1"/>
</dbReference>
<dbReference type="PROSITE" id="PS00875">
    <property type="entry name" value="T2SP_D"/>
    <property type="match status" value="1"/>
</dbReference>
<dbReference type="PANTHER" id="PTHR30604">
    <property type="entry name" value="PROTEIN TRANSPORT PROTEIN HOFQ"/>
    <property type="match status" value="1"/>
</dbReference>
<feature type="domain" description="NolW-like" evidence="9">
    <location>
        <begin position="94"/>
        <end position="157"/>
    </location>
</feature>
<dbReference type="InterPro" id="IPR038591">
    <property type="entry name" value="NolW-like_sf"/>
</dbReference>
<dbReference type="Pfam" id="PF03958">
    <property type="entry name" value="Secretin_N"/>
    <property type="match status" value="1"/>
</dbReference>
<evidence type="ECO:0000313" key="11">
    <source>
        <dbReference type="Proteomes" id="UP000193104"/>
    </source>
</evidence>
<gene>
    <name evidence="10" type="primary">hofQ</name>
    <name evidence="10" type="ORF">HA48_09310</name>
</gene>
<name>A0A1X1DA11_9GAMM</name>
<evidence type="ECO:0000256" key="6">
    <source>
        <dbReference type="ARBA" id="ARBA00023237"/>
    </source>
</evidence>
<evidence type="ECO:0000256" key="5">
    <source>
        <dbReference type="ARBA" id="ARBA00023136"/>
    </source>
</evidence>
<dbReference type="EMBL" id="MLFS01000020">
    <property type="protein sequence ID" value="ORM73516.1"/>
    <property type="molecule type" value="Genomic_DNA"/>
</dbReference>
<dbReference type="InterPro" id="IPR005644">
    <property type="entry name" value="NolW-like"/>
</dbReference>
<dbReference type="Proteomes" id="UP000193104">
    <property type="component" value="Unassembled WGS sequence"/>
</dbReference>
<keyword evidence="4" id="KW-0732">Signal</keyword>
<dbReference type="InterPro" id="IPR004845">
    <property type="entry name" value="T2SS_GspD_CS"/>
</dbReference>
<dbReference type="NCBIfam" id="TIGR02515">
    <property type="entry name" value="IV_pilus_PilQ"/>
    <property type="match status" value="1"/>
</dbReference>
<keyword evidence="3 7" id="KW-0813">Transport</keyword>
<dbReference type="GO" id="GO:0009306">
    <property type="term" value="P:protein secretion"/>
    <property type="evidence" value="ECO:0007669"/>
    <property type="project" value="InterPro"/>
</dbReference>
<evidence type="ECO:0000313" key="10">
    <source>
        <dbReference type="EMBL" id="ORM73516.1"/>
    </source>
</evidence>
<evidence type="ECO:0000256" key="3">
    <source>
        <dbReference type="ARBA" id="ARBA00022448"/>
    </source>
</evidence>
<reference evidence="10 11" key="1">
    <citation type="journal article" date="2017" name="Antonie Van Leeuwenhoek">
        <title>Phylogenomic resolution of the bacterial genus Pantoea and its relationship with Erwinia and Tatumella.</title>
        <authorList>
            <person name="Palmer M."/>
            <person name="Steenkamp E.T."/>
            <person name="Coetzee M.P."/>
            <person name="Chan W.Y."/>
            <person name="van Zyl E."/>
            <person name="De Maayer P."/>
            <person name="Coutinho T.A."/>
            <person name="Blom J."/>
            <person name="Smits T.H."/>
            <person name="Duffy B."/>
            <person name="Venter S.N."/>
        </authorList>
    </citation>
    <scope>NUCLEOTIDE SEQUENCE [LARGE SCALE GENOMIC DNA]</scope>
    <source>
        <strain evidence="10 11">LMG 26277</strain>
    </source>
</reference>
<evidence type="ECO:0000259" key="8">
    <source>
        <dbReference type="Pfam" id="PF00263"/>
    </source>
</evidence>
<feature type="domain" description="Type II/III secretion system secretin-like" evidence="8">
    <location>
        <begin position="227"/>
        <end position="387"/>
    </location>
</feature>
<dbReference type="NCBIfam" id="NF010083">
    <property type="entry name" value="PRK13568.1"/>
    <property type="match status" value="1"/>
</dbReference>
<dbReference type="PANTHER" id="PTHR30604:SF1">
    <property type="entry name" value="DNA UTILIZATION PROTEIN HOFQ"/>
    <property type="match status" value="1"/>
</dbReference>
<sequence>MFDDAPVERILQALADYQHTNLLIAPGVEGRLSLRLDNVDYDRALALVTRLAKLSIVQEDGVLLVYPESWQQLQAQRAEAEREEKQQQIPLEQQTVALHYASASDVYRSLQAERSLMSPRGSVTVDTRTNSLLLRDSKEALRQTERWLRALDVPLEQVELSAHIVTINEEQLRELGVSWSSSPADAVTEALRNPQLAIPLATANPALRAGVTLGQLSGELLNLELSALEQENQIEIIASPRLFTSHQQTATIKQGTEIPYEVKSGNSGATAIEFKEAVLGMEVTPVVLGNGRIQLKLRLSQNMPGRSMTMGDSQVLSIDKQEIETQVTLRDGETLALGGIFQQQRAQGEKRVPWLGDLPLLGTLFRQQTDERKKRELVIFITPRLVREAALTAG</sequence>
<comment type="similarity">
    <text evidence="2">Belongs to the bacterial secretin family. PilQ subfamily.</text>
</comment>
<dbReference type="GO" id="GO:0009279">
    <property type="term" value="C:cell outer membrane"/>
    <property type="evidence" value="ECO:0007669"/>
    <property type="project" value="UniProtKB-SubCell"/>
</dbReference>
<dbReference type="Pfam" id="PF00263">
    <property type="entry name" value="Secretin"/>
    <property type="match status" value="1"/>
</dbReference>
<dbReference type="STRING" id="1076551.HA48_09310"/>
<evidence type="ECO:0000256" key="4">
    <source>
        <dbReference type="ARBA" id="ARBA00022729"/>
    </source>
</evidence>
<dbReference type="AlphaFoldDB" id="A0A1X1DA11"/>
<comment type="subcellular location">
    <subcellularLocation>
        <location evidence="1 7">Cell outer membrane</location>
    </subcellularLocation>
</comment>
<organism evidence="10 11">
    <name type="scientific">Pantoea wallisii</name>
    <dbReference type="NCBI Taxonomy" id="1076551"/>
    <lineage>
        <taxon>Bacteria</taxon>
        <taxon>Pseudomonadati</taxon>
        <taxon>Pseudomonadota</taxon>
        <taxon>Gammaproteobacteria</taxon>
        <taxon>Enterobacterales</taxon>
        <taxon>Erwiniaceae</taxon>
        <taxon>Pantoea</taxon>
    </lineage>
</organism>
<dbReference type="InterPro" id="IPR051808">
    <property type="entry name" value="Type_IV_pilus_biogenesis"/>
</dbReference>
<keyword evidence="11" id="KW-1185">Reference proteome</keyword>
<dbReference type="InterPro" id="IPR001775">
    <property type="entry name" value="GspD/PilQ"/>
</dbReference>
<evidence type="ECO:0000259" key="9">
    <source>
        <dbReference type="Pfam" id="PF03958"/>
    </source>
</evidence>
<evidence type="ECO:0000256" key="1">
    <source>
        <dbReference type="ARBA" id="ARBA00004442"/>
    </source>
</evidence>
<proteinExistence type="inferred from homology"/>
<dbReference type="InterPro" id="IPR013355">
    <property type="entry name" value="Pilus_4_PilQ"/>
</dbReference>